<dbReference type="EC" id="2.3.2.27" evidence="3"/>
<dbReference type="CDD" id="cd16655">
    <property type="entry name" value="RING-Ubox_WDSUB1-like"/>
    <property type="match status" value="1"/>
</dbReference>
<protein>
    <recommendedName>
        <fullName evidence="3">RING-type E3 ubiquitin transferase</fullName>
        <ecNumber evidence="3">2.3.2.27</ecNumber>
    </recommendedName>
</protein>
<dbReference type="PANTHER" id="PTHR45647:SF114">
    <property type="entry name" value="OS10G0561500 PROTEIN"/>
    <property type="match status" value="1"/>
</dbReference>
<proteinExistence type="predicted"/>
<name>A0A0A9FMX8_ARUDO</name>
<evidence type="ECO:0000256" key="1">
    <source>
        <dbReference type="ARBA" id="ARBA00000900"/>
    </source>
</evidence>
<comment type="pathway">
    <text evidence="2">Protein modification; protein ubiquitination.</text>
</comment>
<dbReference type="EMBL" id="GBRH01184269">
    <property type="protein sequence ID" value="JAE13627.1"/>
    <property type="molecule type" value="Transcribed_RNA"/>
</dbReference>
<evidence type="ECO:0000256" key="3">
    <source>
        <dbReference type="ARBA" id="ARBA00012483"/>
    </source>
</evidence>
<dbReference type="AlphaFoldDB" id="A0A0A9FMX8"/>
<dbReference type="PROSITE" id="PS51698">
    <property type="entry name" value="U_BOX"/>
    <property type="match status" value="1"/>
</dbReference>
<keyword evidence="4" id="KW-0808">Transferase</keyword>
<sequence length="169" mass="18572">MVFLQLLTAKPPLGLADIVERAVEEDRLVDILDQSAGKWPVQEAHELAQLGLSCLEMRSRDRPDLKSKVLVVLEHLKNIASTACDSVLRVPSAPPSHFICPILKRVMQDPCIASDGYSYDRVAIEMWLHENEVSPLTKSPLPNKNLVPNHALLCAINSWKAEAGGDGAC</sequence>
<dbReference type="PANTHER" id="PTHR45647">
    <property type="entry name" value="OS02G0152300 PROTEIN"/>
    <property type="match status" value="1"/>
</dbReference>
<dbReference type="UniPathway" id="UPA00143"/>
<dbReference type="InterPro" id="IPR013083">
    <property type="entry name" value="Znf_RING/FYVE/PHD"/>
</dbReference>
<dbReference type="GO" id="GO:0061630">
    <property type="term" value="F:ubiquitin protein ligase activity"/>
    <property type="evidence" value="ECO:0007669"/>
    <property type="project" value="UniProtKB-EC"/>
</dbReference>
<reference evidence="7" key="1">
    <citation type="submission" date="2014-09" db="EMBL/GenBank/DDBJ databases">
        <authorList>
            <person name="Magalhaes I.L.F."/>
            <person name="Oliveira U."/>
            <person name="Santos F.R."/>
            <person name="Vidigal T.H.D.A."/>
            <person name="Brescovit A.D."/>
            <person name="Santos A.J."/>
        </authorList>
    </citation>
    <scope>NUCLEOTIDE SEQUENCE</scope>
    <source>
        <tissue evidence="7">Shoot tissue taken approximately 20 cm above the soil surface</tissue>
    </source>
</reference>
<evidence type="ECO:0000256" key="5">
    <source>
        <dbReference type="ARBA" id="ARBA00022786"/>
    </source>
</evidence>
<dbReference type="GO" id="GO:0016567">
    <property type="term" value="P:protein ubiquitination"/>
    <property type="evidence" value="ECO:0007669"/>
    <property type="project" value="UniProtKB-UniPathway"/>
</dbReference>
<evidence type="ECO:0000259" key="6">
    <source>
        <dbReference type="PROSITE" id="PS51698"/>
    </source>
</evidence>
<dbReference type="InterPro" id="IPR051348">
    <property type="entry name" value="U-box_ubiquitin_ligases"/>
</dbReference>
<comment type="catalytic activity">
    <reaction evidence="1">
        <text>S-ubiquitinyl-[E2 ubiquitin-conjugating enzyme]-L-cysteine + [acceptor protein]-L-lysine = [E2 ubiquitin-conjugating enzyme]-L-cysteine + N(6)-ubiquitinyl-[acceptor protein]-L-lysine.</text>
        <dbReference type="EC" id="2.3.2.27"/>
    </reaction>
</comment>
<reference evidence="7" key="2">
    <citation type="journal article" date="2015" name="Data Brief">
        <title>Shoot transcriptome of the giant reed, Arundo donax.</title>
        <authorList>
            <person name="Barrero R.A."/>
            <person name="Guerrero F.D."/>
            <person name="Moolhuijzen P."/>
            <person name="Goolsby J.A."/>
            <person name="Tidwell J."/>
            <person name="Bellgard S.E."/>
            <person name="Bellgard M.I."/>
        </authorList>
    </citation>
    <scope>NUCLEOTIDE SEQUENCE</scope>
    <source>
        <tissue evidence="7">Shoot tissue taken approximately 20 cm above the soil surface</tissue>
    </source>
</reference>
<evidence type="ECO:0000313" key="7">
    <source>
        <dbReference type="EMBL" id="JAE13627.1"/>
    </source>
</evidence>
<dbReference type="Gene3D" id="1.10.510.10">
    <property type="entry name" value="Transferase(Phosphotransferase) domain 1"/>
    <property type="match status" value="1"/>
</dbReference>
<evidence type="ECO:0000256" key="4">
    <source>
        <dbReference type="ARBA" id="ARBA00022679"/>
    </source>
</evidence>
<evidence type="ECO:0000256" key="2">
    <source>
        <dbReference type="ARBA" id="ARBA00004906"/>
    </source>
</evidence>
<dbReference type="Pfam" id="PF04564">
    <property type="entry name" value="U-box"/>
    <property type="match status" value="1"/>
</dbReference>
<dbReference type="InterPro" id="IPR003613">
    <property type="entry name" value="Ubox_domain"/>
</dbReference>
<dbReference type="Gene3D" id="3.30.40.10">
    <property type="entry name" value="Zinc/RING finger domain, C3HC4 (zinc finger)"/>
    <property type="match status" value="1"/>
</dbReference>
<organism evidence="7">
    <name type="scientific">Arundo donax</name>
    <name type="common">Giant reed</name>
    <name type="synonym">Donax arundinaceus</name>
    <dbReference type="NCBI Taxonomy" id="35708"/>
    <lineage>
        <taxon>Eukaryota</taxon>
        <taxon>Viridiplantae</taxon>
        <taxon>Streptophyta</taxon>
        <taxon>Embryophyta</taxon>
        <taxon>Tracheophyta</taxon>
        <taxon>Spermatophyta</taxon>
        <taxon>Magnoliopsida</taxon>
        <taxon>Liliopsida</taxon>
        <taxon>Poales</taxon>
        <taxon>Poaceae</taxon>
        <taxon>PACMAD clade</taxon>
        <taxon>Arundinoideae</taxon>
        <taxon>Arundineae</taxon>
        <taxon>Arundo</taxon>
    </lineage>
</organism>
<accession>A0A0A9FMX8</accession>
<keyword evidence="5" id="KW-0833">Ubl conjugation pathway</keyword>
<feature type="domain" description="U-box" evidence="6">
    <location>
        <begin position="93"/>
        <end position="166"/>
    </location>
</feature>
<dbReference type="SUPFAM" id="SSF57850">
    <property type="entry name" value="RING/U-box"/>
    <property type="match status" value="1"/>
</dbReference>
<dbReference type="SMART" id="SM00504">
    <property type="entry name" value="Ubox"/>
    <property type="match status" value="1"/>
</dbReference>